<gene>
    <name evidence="2" type="ORF">D7V78_08040</name>
</gene>
<evidence type="ECO:0000313" key="3">
    <source>
        <dbReference type="Proteomes" id="UP000278164"/>
    </source>
</evidence>
<protein>
    <submittedName>
        <fullName evidence="2">Uncharacterized protein</fullName>
    </submittedName>
</protein>
<dbReference type="AlphaFoldDB" id="A0A3L7ZS79"/>
<reference evidence="2 3" key="1">
    <citation type="submission" date="2018-09" db="EMBL/GenBank/DDBJ databases">
        <title>Murine metabolic-syndrome-specific gut microbial biobank.</title>
        <authorList>
            <person name="Liu C."/>
        </authorList>
    </citation>
    <scope>NUCLEOTIDE SEQUENCE [LARGE SCALE GENOMIC DNA]</scope>
    <source>
        <strain evidence="2 3">8-P5</strain>
    </source>
</reference>
<feature type="transmembrane region" description="Helical" evidence="1">
    <location>
        <begin position="80"/>
        <end position="99"/>
    </location>
</feature>
<evidence type="ECO:0000313" key="2">
    <source>
        <dbReference type="EMBL" id="RLT73777.1"/>
    </source>
</evidence>
<keyword evidence="1" id="KW-1133">Transmembrane helix</keyword>
<accession>A0A3L7ZS79</accession>
<organism evidence="2 3">
    <name type="scientific">Parabacteroides distasonis</name>
    <dbReference type="NCBI Taxonomy" id="823"/>
    <lineage>
        <taxon>Bacteria</taxon>
        <taxon>Pseudomonadati</taxon>
        <taxon>Bacteroidota</taxon>
        <taxon>Bacteroidia</taxon>
        <taxon>Bacteroidales</taxon>
        <taxon>Tannerellaceae</taxon>
        <taxon>Parabacteroides</taxon>
    </lineage>
</organism>
<dbReference type="Proteomes" id="UP000278164">
    <property type="component" value="Unassembled WGS sequence"/>
</dbReference>
<name>A0A3L7ZS79_PARDI</name>
<dbReference type="EMBL" id="RAYI01000013">
    <property type="protein sequence ID" value="RLT73777.1"/>
    <property type="molecule type" value="Genomic_DNA"/>
</dbReference>
<proteinExistence type="predicted"/>
<keyword evidence="1" id="KW-0812">Transmembrane</keyword>
<keyword evidence="1" id="KW-0472">Membrane</keyword>
<sequence>MGLMSKGIIRLIRIRQIMIISLLKRTEIHIHGKKEKKLKTIRKRLIDMDKGEEFKQVQKEDNTMLMIREGKFMYLKEKIVYEKCILCYFIEYVFFINLFSANSK</sequence>
<comment type="caution">
    <text evidence="2">The sequence shown here is derived from an EMBL/GenBank/DDBJ whole genome shotgun (WGS) entry which is preliminary data.</text>
</comment>
<evidence type="ECO:0000256" key="1">
    <source>
        <dbReference type="SAM" id="Phobius"/>
    </source>
</evidence>